<dbReference type="PANTHER" id="PTHR42926">
    <property type="match status" value="1"/>
</dbReference>
<dbReference type="InterPro" id="IPR010624">
    <property type="entry name" value="KaiC_dom"/>
</dbReference>
<dbReference type="InterPro" id="IPR051347">
    <property type="entry name" value="Circadian_clock_KaiC-rel"/>
</dbReference>
<evidence type="ECO:0000256" key="1">
    <source>
        <dbReference type="ARBA" id="ARBA00012513"/>
    </source>
</evidence>
<dbReference type="InterPro" id="IPR027417">
    <property type="entry name" value="P-loop_NTPase"/>
</dbReference>
<gene>
    <name evidence="8" type="ORF">EV650_0164</name>
</gene>
<evidence type="ECO:0000256" key="2">
    <source>
        <dbReference type="ARBA" id="ARBA00022553"/>
    </source>
</evidence>
<dbReference type="InterPro" id="IPR003593">
    <property type="entry name" value="AAA+_ATPase"/>
</dbReference>
<evidence type="ECO:0000313" key="8">
    <source>
        <dbReference type="EMBL" id="TDW21345.1"/>
    </source>
</evidence>
<accession>A0A4R7ZUG2</accession>
<keyword evidence="3" id="KW-0808">Transferase</keyword>
<dbReference type="SUPFAM" id="SSF52540">
    <property type="entry name" value="P-loop containing nucleoside triphosphate hydrolases"/>
    <property type="match status" value="2"/>
</dbReference>
<reference evidence="8 9" key="1">
    <citation type="submission" date="2019-03" db="EMBL/GenBank/DDBJ databases">
        <title>Genomic Encyclopedia of Type Strains, Phase III (KMG-III): the genomes of soil and plant-associated and newly described type strains.</title>
        <authorList>
            <person name="Whitman W."/>
        </authorList>
    </citation>
    <scope>NUCLEOTIDE SEQUENCE [LARGE SCALE GENOMIC DNA]</scope>
    <source>
        <strain evidence="8 9">VKM Ac-2570</strain>
    </source>
</reference>
<dbReference type="RefSeq" id="WP_134114310.1">
    <property type="nucleotide sequence ID" value="NZ_SODF01000001.1"/>
</dbReference>
<dbReference type="GO" id="GO:0004674">
    <property type="term" value="F:protein serine/threonine kinase activity"/>
    <property type="evidence" value="ECO:0007669"/>
    <property type="project" value="UniProtKB-EC"/>
</dbReference>
<dbReference type="PROSITE" id="PS51146">
    <property type="entry name" value="KAIC"/>
    <property type="match status" value="2"/>
</dbReference>
<dbReference type="InterPro" id="IPR030665">
    <property type="entry name" value="KaiC"/>
</dbReference>
<keyword evidence="4" id="KW-0677">Repeat</keyword>
<dbReference type="PANTHER" id="PTHR42926:SF1">
    <property type="entry name" value="CIRCADIAN CLOCK OSCILLATOR PROTEIN KAIC 1"/>
    <property type="match status" value="1"/>
</dbReference>
<evidence type="ECO:0000256" key="3">
    <source>
        <dbReference type="ARBA" id="ARBA00022679"/>
    </source>
</evidence>
<dbReference type="GO" id="GO:0005524">
    <property type="term" value="F:ATP binding"/>
    <property type="evidence" value="ECO:0007669"/>
    <property type="project" value="InterPro"/>
</dbReference>
<evidence type="ECO:0000259" key="7">
    <source>
        <dbReference type="PROSITE" id="PS51146"/>
    </source>
</evidence>
<dbReference type="Proteomes" id="UP000295447">
    <property type="component" value="Unassembled WGS sequence"/>
</dbReference>
<proteinExistence type="predicted"/>
<dbReference type="AlphaFoldDB" id="A0A4R7ZUG2"/>
<evidence type="ECO:0000313" key="9">
    <source>
        <dbReference type="Proteomes" id="UP000295447"/>
    </source>
</evidence>
<evidence type="ECO:0000256" key="5">
    <source>
        <dbReference type="ARBA" id="ARBA00022777"/>
    </source>
</evidence>
<keyword evidence="2" id="KW-0597">Phosphoprotein</keyword>
<dbReference type="GO" id="GO:0016787">
    <property type="term" value="F:hydrolase activity"/>
    <property type="evidence" value="ECO:0007669"/>
    <property type="project" value="UniProtKB-KW"/>
</dbReference>
<dbReference type="Pfam" id="PF06745">
    <property type="entry name" value="ATPase"/>
    <property type="match status" value="2"/>
</dbReference>
<keyword evidence="6" id="KW-0378">Hydrolase</keyword>
<dbReference type="Gene3D" id="3.40.50.300">
    <property type="entry name" value="P-loop containing nucleotide triphosphate hydrolases"/>
    <property type="match status" value="2"/>
</dbReference>
<protein>
    <recommendedName>
        <fullName evidence="1">non-specific serine/threonine protein kinase</fullName>
        <ecNumber evidence="1">2.7.11.1</ecNumber>
    </recommendedName>
</protein>
<keyword evidence="5" id="KW-0418">Kinase</keyword>
<dbReference type="EMBL" id="SODF01000001">
    <property type="protein sequence ID" value="TDW21345.1"/>
    <property type="molecule type" value="Genomic_DNA"/>
</dbReference>
<dbReference type="OrthoDB" id="9783783at2"/>
<dbReference type="EC" id="2.7.11.1" evidence="1"/>
<evidence type="ECO:0000256" key="6">
    <source>
        <dbReference type="ARBA" id="ARBA00022801"/>
    </source>
</evidence>
<organism evidence="8 9">
    <name type="scientific">Kribbella kalugense</name>
    <dbReference type="NCBI Taxonomy" id="2512221"/>
    <lineage>
        <taxon>Bacteria</taxon>
        <taxon>Bacillati</taxon>
        <taxon>Actinomycetota</taxon>
        <taxon>Actinomycetes</taxon>
        <taxon>Propionibacteriales</taxon>
        <taxon>Kribbellaceae</taxon>
        <taxon>Kribbella</taxon>
    </lineage>
</organism>
<sequence length="475" mass="52291">MNDRMTSGSDPLDVVLGGGLPRNAIILVMGAPGAGKTIIAQQWVFANATPERPALYLSTVSEPLEKLLRYGQTLSFFDPKAVGRSVWYEDLGGTLRDQGLQGVLVRVRELVRVRRPAMIVIDSFKAMHPYAGRSGGFRPFLHDLAGMLSAFPATSMWVGEYQEDEIQRSPEFAVADAIIALKSVHSAERSSRALQVHKLRGGGFLAGTHSYRLSEEGITVYPRLADPADPRDYELRGERVPSGIQALDDMMEDGYWSGSSTLVAGPTGIGKTVMGLHFAFYAVNHGERAIIATMQEHPSQLERTASQFGWSVKSDNLTLMYRSPVDLNVDQWVYELLDTMETTGARRVLLDSLADLQAAAPDETRFREYLYSLLHRSSRHGISLMMTYELPELFGASRLSDVAASHLSDNVVLLQYRDDAGAMARTLTVLKTRATDHESRVREFRIAADGIALVPTSEAREPLRDFGAGQSAGKV</sequence>
<comment type="caution">
    <text evidence="8">The sequence shown here is derived from an EMBL/GenBank/DDBJ whole genome shotgun (WGS) entry which is preliminary data.</text>
</comment>
<feature type="domain" description="KaiC" evidence="7">
    <location>
        <begin position="238"/>
        <end position="467"/>
    </location>
</feature>
<name>A0A4R7ZUG2_9ACTN</name>
<dbReference type="SMART" id="SM00382">
    <property type="entry name" value="AAA"/>
    <property type="match status" value="2"/>
</dbReference>
<dbReference type="PIRSF" id="PIRSF039117">
    <property type="entry name" value="KaiC"/>
    <property type="match status" value="1"/>
</dbReference>
<evidence type="ECO:0000256" key="4">
    <source>
        <dbReference type="ARBA" id="ARBA00022737"/>
    </source>
</evidence>
<feature type="domain" description="KaiC" evidence="7">
    <location>
        <begin position="3"/>
        <end position="234"/>
    </location>
</feature>
<dbReference type="InterPro" id="IPR014774">
    <property type="entry name" value="KaiC-like_dom"/>
</dbReference>
<keyword evidence="9" id="KW-1185">Reference proteome</keyword>